<feature type="transmembrane region" description="Helical" evidence="8">
    <location>
        <begin position="188"/>
        <end position="209"/>
    </location>
</feature>
<comment type="subcellular location">
    <subcellularLocation>
        <location evidence="1">Cell membrane</location>
        <topology evidence="1">Multi-pass membrane protein</topology>
    </subcellularLocation>
</comment>
<feature type="transmembrane region" description="Helical" evidence="8">
    <location>
        <begin position="123"/>
        <end position="139"/>
    </location>
</feature>
<dbReference type="PANTHER" id="PTHR33908:SF11">
    <property type="entry name" value="MEMBRANE PROTEIN"/>
    <property type="match status" value="1"/>
</dbReference>
<dbReference type="Pfam" id="PF13231">
    <property type="entry name" value="PMT_2"/>
    <property type="match status" value="1"/>
</dbReference>
<protein>
    <recommendedName>
        <fullName evidence="9">Glycosyltransferase RgtA/B/C/D-like domain-containing protein</fullName>
    </recommendedName>
</protein>
<accession>A0ABQ3X655</accession>
<keyword evidence="4" id="KW-0808">Transferase</keyword>
<evidence type="ECO:0000259" key="9">
    <source>
        <dbReference type="Pfam" id="PF13231"/>
    </source>
</evidence>
<feature type="transmembrane region" description="Helical" evidence="8">
    <location>
        <begin position="159"/>
        <end position="176"/>
    </location>
</feature>
<reference evidence="10 11" key="1">
    <citation type="submission" date="2021-01" db="EMBL/GenBank/DDBJ databases">
        <title>Whole genome shotgun sequence of Actinoplanes couchii NBRC 106145.</title>
        <authorList>
            <person name="Komaki H."/>
            <person name="Tamura T."/>
        </authorList>
    </citation>
    <scope>NUCLEOTIDE SEQUENCE [LARGE SCALE GENOMIC DNA]</scope>
    <source>
        <strain evidence="10 11">NBRC 106145</strain>
    </source>
</reference>
<dbReference type="EMBL" id="BOMG01000035">
    <property type="protein sequence ID" value="GID53997.1"/>
    <property type="molecule type" value="Genomic_DNA"/>
</dbReference>
<evidence type="ECO:0000256" key="6">
    <source>
        <dbReference type="ARBA" id="ARBA00022989"/>
    </source>
</evidence>
<gene>
    <name evidence="10" type="ORF">Aco03nite_024010</name>
</gene>
<evidence type="ECO:0000313" key="11">
    <source>
        <dbReference type="Proteomes" id="UP000612282"/>
    </source>
</evidence>
<organism evidence="10 11">
    <name type="scientific">Actinoplanes couchii</name>
    <dbReference type="NCBI Taxonomy" id="403638"/>
    <lineage>
        <taxon>Bacteria</taxon>
        <taxon>Bacillati</taxon>
        <taxon>Actinomycetota</taxon>
        <taxon>Actinomycetes</taxon>
        <taxon>Micromonosporales</taxon>
        <taxon>Micromonosporaceae</taxon>
        <taxon>Actinoplanes</taxon>
    </lineage>
</organism>
<evidence type="ECO:0000313" key="10">
    <source>
        <dbReference type="EMBL" id="GID53997.1"/>
    </source>
</evidence>
<name>A0ABQ3X655_9ACTN</name>
<dbReference type="Proteomes" id="UP000612282">
    <property type="component" value="Unassembled WGS sequence"/>
</dbReference>
<keyword evidence="11" id="KW-1185">Reference proteome</keyword>
<keyword evidence="3" id="KW-0328">Glycosyltransferase</keyword>
<proteinExistence type="predicted"/>
<keyword evidence="6 8" id="KW-1133">Transmembrane helix</keyword>
<feature type="transmembrane region" description="Helical" evidence="8">
    <location>
        <begin position="285"/>
        <end position="304"/>
    </location>
</feature>
<evidence type="ECO:0000256" key="5">
    <source>
        <dbReference type="ARBA" id="ARBA00022692"/>
    </source>
</evidence>
<feature type="transmembrane region" description="Helical" evidence="8">
    <location>
        <begin position="92"/>
        <end position="111"/>
    </location>
</feature>
<feature type="transmembrane region" description="Helical" evidence="8">
    <location>
        <begin position="229"/>
        <end position="250"/>
    </location>
</feature>
<evidence type="ECO:0000256" key="3">
    <source>
        <dbReference type="ARBA" id="ARBA00022676"/>
    </source>
</evidence>
<dbReference type="InterPro" id="IPR038731">
    <property type="entry name" value="RgtA/B/C-like"/>
</dbReference>
<keyword evidence="5 8" id="KW-0812">Transmembrane</keyword>
<evidence type="ECO:0000256" key="4">
    <source>
        <dbReference type="ARBA" id="ARBA00022679"/>
    </source>
</evidence>
<feature type="domain" description="Glycosyltransferase RgtA/B/C/D-like" evidence="9">
    <location>
        <begin position="54"/>
        <end position="199"/>
    </location>
</feature>
<dbReference type="PANTHER" id="PTHR33908">
    <property type="entry name" value="MANNOSYLTRANSFERASE YKCB-RELATED"/>
    <property type="match status" value="1"/>
</dbReference>
<comment type="caution">
    <text evidence="10">The sequence shown here is derived from an EMBL/GenBank/DDBJ whole genome shotgun (WGS) entry which is preliminary data.</text>
</comment>
<dbReference type="InterPro" id="IPR050297">
    <property type="entry name" value="LipidA_mod_glycosyltrf_83"/>
</dbReference>
<keyword evidence="2" id="KW-1003">Cell membrane</keyword>
<feature type="transmembrane region" description="Helical" evidence="8">
    <location>
        <begin position="262"/>
        <end position="279"/>
    </location>
</feature>
<evidence type="ECO:0000256" key="7">
    <source>
        <dbReference type="ARBA" id="ARBA00023136"/>
    </source>
</evidence>
<evidence type="ECO:0000256" key="2">
    <source>
        <dbReference type="ARBA" id="ARBA00022475"/>
    </source>
</evidence>
<evidence type="ECO:0000256" key="8">
    <source>
        <dbReference type="SAM" id="Phobius"/>
    </source>
</evidence>
<evidence type="ECO:0000256" key="1">
    <source>
        <dbReference type="ARBA" id="ARBA00004651"/>
    </source>
</evidence>
<sequence length="366" mass="38694">MAPSLLPGVAMLAIGRIGLLTPLPGPDEGTGAASAAMIIDLGRDQDSGRLAYHLFLHYWTVLTGDSLAMQRLPSLIAVALAAALTGELGRRLLTPGAGLCAGLLLVSLPIVNRAAQGAEPWGPALFLATLATLLLYLAMDRPGWVRWLGYGTAVALTGLAHPAALLILAGHSWTVFSRWRLSRERALFWWFPVTVLSLVPPAPLLSLGVRQHTGLFTWHPGTPWDLARAAPAEFFGSLTAGLVLIGLALAARWTDRELLRELTALAVLPPLLLLAASFLTGPLRAPRHVLIALPAVALCAAAAVRGLRLRTLIAVVLVAALGVPGQHAVRRADGHLVTAYRAAPPGPPRCRRRPGCAARCCRAAPR</sequence>
<keyword evidence="7 8" id="KW-0472">Membrane</keyword>